<comment type="caution">
    <text evidence="1">The sequence shown here is derived from an EMBL/GenBank/DDBJ whole genome shotgun (WGS) entry which is preliminary data.</text>
</comment>
<gene>
    <name evidence="1" type="ORF">L345_00788</name>
</gene>
<dbReference type="AlphaFoldDB" id="V8PHF2"/>
<name>V8PHF2_OPHHA</name>
<organism evidence="1 2">
    <name type="scientific">Ophiophagus hannah</name>
    <name type="common">King cobra</name>
    <name type="synonym">Naja hannah</name>
    <dbReference type="NCBI Taxonomy" id="8665"/>
    <lineage>
        <taxon>Eukaryota</taxon>
        <taxon>Metazoa</taxon>
        <taxon>Chordata</taxon>
        <taxon>Craniata</taxon>
        <taxon>Vertebrata</taxon>
        <taxon>Euteleostomi</taxon>
        <taxon>Lepidosauria</taxon>
        <taxon>Squamata</taxon>
        <taxon>Bifurcata</taxon>
        <taxon>Unidentata</taxon>
        <taxon>Episquamata</taxon>
        <taxon>Toxicofera</taxon>
        <taxon>Serpentes</taxon>
        <taxon>Colubroidea</taxon>
        <taxon>Elapidae</taxon>
        <taxon>Elapinae</taxon>
        <taxon>Ophiophagus</taxon>
    </lineage>
</organism>
<evidence type="ECO:0000313" key="2">
    <source>
        <dbReference type="Proteomes" id="UP000018936"/>
    </source>
</evidence>
<keyword evidence="2" id="KW-1185">Reference proteome</keyword>
<dbReference type="EMBL" id="AZIM01000100">
    <property type="protein sequence ID" value="ETE73391.1"/>
    <property type="molecule type" value="Genomic_DNA"/>
</dbReference>
<feature type="non-terminal residue" evidence="1">
    <location>
        <position position="137"/>
    </location>
</feature>
<evidence type="ECO:0000313" key="1">
    <source>
        <dbReference type="EMBL" id="ETE73391.1"/>
    </source>
</evidence>
<accession>V8PHF2</accession>
<proteinExistence type="predicted"/>
<sequence length="137" mass="15550">LKSCVSAICDANAHVLKWKIDLFALCCVHKISAKLWGYFTTAPAAPSPRSDNLKKSSLLCCCVLLCTVNGDQWLLSPHLYEEMVLLLACKKQGKHLKSQNSVQIWDFVDFEELEFLNFKFLIYFVHLTCLALVLILI</sequence>
<feature type="non-terminal residue" evidence="1">
    <location>
        <position position="1"/>
    </location>
</feature>
<protein>
    <submittedName>
        <fullName evidence="1">Uncharacterized protein</fullName>
    </submittedName>
</protein>
<reference evidence="1 2" key="1">
    <citation type="journal article" date="2013" name="Proc. Natl. Acad. Sci. U.S.A.">
        <title>The king cobra genome reveals dynamic gene evolution and adaptation in the snake venom system.</title>
        <authorList>
            <person name="Vonk F.J."/>
            <person name="Casewell N.R."/>
            <person name="Henkel C.V."/>
            <person name="Heimberg A.M."/>
            <person name="Jansen H.J."/>
            <person name="McCleary R.J."/>
            <person name="Kerkkamp H.M."/>
            <person name="Vos R.A."/>
            <person name="Guerreiro I."/>
            <person name="Calvete J.J."/>
            <person name="Wuster W."/>
            <person name="Woods A.E."/>
            <person name="Logan J.M."/>
            <person name="Harrison R.A."/>
            <person name="Castoe T.A."/>
            <person name="de Koning A.P."/>
            <person name="Pollock D.D."/>
            <person name="Yandell M."/>
            <person name="Calderon D."/>
            <person name="Renjifo C."/>
            <person name="Currier R.B."/>
            <person name="Salgado D."/>
            <person name="Pla D."/>
            <person name="Sanz L."/>
            <person name="Hyder A.S."/>
            <person name="Ribeiro J.M."/>
            <person name="Arntzen J.W."/>
            <person name="van den Thillart G.E."/>
            <person name="Boetzer M."/>
            <person name="Pirovano W."/>
            <person name="Dirks R.P."/>
            <person name="Spaink H.P."/>
            <person name="Duboule D."/>
            <person name="McGlinn E."/>
            <person name="Kini R.M."/>
            <person name="Richardson M.K."/>
        </authorList>
    </citation>
    <scope>NUCLEOTIDE SEQUENCE</scope>
    <source>
        <tissue evidence="1">Blood</tissue>
    </source>
</reference>
<dbReference type="Proteomes" id="UP000018936">
    <property type="component" value="Unassembled WGS sequence"/>
</dbReference>